<dbReference type="OrthoDB" id="6418713at2759"/>
<feature type="region of interest" description="Disordered" evidence="1">
    <location>
        <begin position="1"/>
        <end position="30"/>
    </location>
</feature>
<evidence type="ECO:0000256" key="1">
    <source>
        <dbReference type="SAM" id="MobiDB-lite"/>
    </source>
</evidence>
<comment type="caution">
    <text evidence="2">The sequence shown here is derived from an EMBL/GenBank/DDBJ whole genome shotgun (WGS) entry which is preliminary data.</text>
</comment>
<evidence type="ECO:0000313" key="3">
    <source>
        <dbReference type="Proteomes" id="UP000325081"/>
    </source>
</evidence>
<evidence type="ECO:0000313" key="2">
    <source>
        <dbReference type="EMBL" id="GER56582.1"/>
    </source>
</evidence>
<sequence length="231" mass="26186">MLKLSSVRAARPHPPIIGRRDRYTDGGKVSPSMNLETKTLKAGSPLFIMCVNETATLDILTVAATCPIKSRSVFGVSAILSAQEINIISEPAANDSVEHLLVVDVEDHVQAPPRSEIDPDLQPPRRLRRRRRLLTDRLRSVGLKSPARDHRSLILVSTVREPHHHPRNMERPRERNGGAPAGFLRRQRMQSRRAPADGLPHPVEKIRAMDWLRWQLDRRYHSSNSSKNQKK</sequence>
<feature type="region of interest" description="Disordered" evidence="1">
    <location>
        <begin position="160"/>
        <end position="201"/>
    </location>
</feature>
<feature type="compositionally biased region" description="Basic and acidic residues" evidence="1">
    <location>
        <begin position="167"/>
        <end position="176"/>
    </location>
</feature>
<reference evidence="3" key="1">
    <citation type="journal article" date="2019" name="Curr. Biol.">
        <title>Genome Sequence of Striga asiatica Provides Insight into the Evolution of Plant Parasitism.</title>
        <authorList>
            <person name="Yoshida S."/>
            <person name="Kim S."/>
            <person name="Wafula E.K."/>
            <person name="Tanskanen J."/>
            <person name="Kim Y.M."/>
            <person name="Honaas L."/>
            <person name="Yang Z."/>
            <person name="Spallek T."/>
            <person name="Conn C.E."/>
            <person name="Ichihashi Y."/>
            <person name="Cheong K."/>
            <person name="Cui S."/>
            <person name="Der J.P."/>
            <person name="Gundlach H."/>
            <person name="Jiao Y."/>
            <person name="Hori C."/>
            <person name="Ishida J.K."/>
            <person name="Kasahara H."/>
            <person name="Kiba T."/>
            <person name="Kim M.S."/>
            <person name="Koo N."/>
            <person name="Laohavisit A."/>
            <person name="Lee Y.H."/>
            <person name="Lumba S."/>
            <person name="McCourt P."/>
            <person name="Mortimer J.C."/>
            <person name="Mutuku J.M."/>
            <person name="Nomura T."/>
            <person name="Sasaki-Sekimoto Y."/>
            <person name="Seto Y."/>
            <person name="Wang Y."/>
            <person name="Wakatake T."/>
            <person name="Sakakibara H."/>
            <person name="Demura T."/>
            <person name="Yamaguchi S."/>
            <person name="Yoneyama K."/>
            <person name="Manabe R.I."/>
            <person name="Nelson D.C."/>
            <person name="Schulman A.H."/>
            <person name="Timko M.P."/>
            <person name="dePamphilis C.W."/>
            <person name="Choi D."/>
            <person name="Shirasu K."/>
        </authorList>
    </citation>
    <scope>NUCLEOTIDE SEQUENCE [LARGE SCALE GENOMIC DNA]</scope>
    <source>
        <strain evidence="3">cv. UVA1</strain>
    </source>
</reference>
<keyword evidence="3" id="KW-1185">Reference proteome</keyword>
<gene>
    <name evidence="2" type="ORF">STAS_34322</name>
</gene>
<accession>A0A5A7RH98</accession>
<proteinExistence type="predicted"/>
<dbReference type="EMBL" id="BKCP01012736">
    <property type="protein sequence ID" value="GER56582.1"/>
    <property type="molecule type" value="Genomic_DNA"/>
</dbReference>
<dbReference type="Proteomes" id="UP000325081">
    <property type="component" value="Unassembled WGS sequence"/>
</dbReference>
<name>A0A5A7RH98_STRAF</name>
<protein>
    <submittedName>
        <fullName evidence="2">Protein-export protein SecB</fullName>
    </submittedName>
</protein>
<dbReference type="AlphaFoldDB" id="A0A5A7RH98"/>
<organism evidence="2 3">
    <name type="scientific">Striga asiatica</name>
    <name type="common">Asiatic witchweed</name>
    <name type="synonym">Buchnera asiatica</name>
    <dbReference type="NCBI Taxonomy" id="4170"/>
    <lineage>
        <taxon>Eukaryota</taxon>
        <taxon>Viridiplantae</taxon>
        <taxon>Streptophyta</taxon>
        <taxon>Embryophyta</taxon>
        <taxon>Tracheophyta</taxon>
        <taxon>Spermatophyta</taxon>
        <taxon>Magnoliopsida</taxon>
        <taxon>eudicotyledons</taxon>
        <taxon>Gunneridae</taxon>
        <taxon>Pentapetalae</taxon>
        <taxon>asterids</taxon>
        <taxon>lamiids</taxon>
        <taxon>Lamiales</taxon>
        <taxon>Orobanchaceae</taxon>
        <taxon>Buchnereae</taxon>
        <taxon>Striga</taxon>
    </lineage>
</organism>